<protein>
    <recommendedName>
        <fullName evidence="1">HD domain-containing protein</fullName>
    </recommendedName>
</protein>
<name>A0A9P5HAM2_9HYPO</name>
<sequence>MAPNEVSENGWTAVPVDAGKILNGRPYIHQPEPITVDKIAFPSHIAAVASVQEYVKAQLPKQTYNHSMRVYYWATAIAKQQFPEYAADLSASTLAFTCLLHDIGTSEQNLSGTRMSFDFYGGIQALNLLNCLGSTKDQAEAVCETIIRHQDLGTEGTITFLGQLIQLATIYDNVGLFEGIIHETTREDVNRAFPREGWSGCFAKTIREEMRLKPWCHSTHIHNFASEVESNKLMQPYD</sequence>
<dbReference type="Gene3D" id="1.10.3210.10">
    <property type="entry name" value="Hypothetical protein af1432"/>
    <property type="match status" value="1"/>
</dbReference>
<dbReference type="SMART" id="SM00471">
    <property type="entry name" value="HDc"/>
    <property type="match status" value="1"/>
</dbReference>
<evidence type="ECO:0000313" key="2">
    <source>
        <dbReference type="EMBL" id="KAF7549665.1"/>
    </source>
</evidence>
<dbReference type="PANTHER" id="PTHR35569:SF8">
    <property type="entry name" value="HYDRATASE, PUTATIVE (AFU_ORTHOLOGUE AFUA_7G06270)-RELATED"/>
    <property type="match status" value="1"/>
</dbReference>
<gene>
    <name evidence="2" type="ORF">G7Z17_g6222</name>
</gene>
<comment type="caution">
    <text evidence="2">The sequence shown here is derived from an EMBL/GenBank/DDBJ whole genome shotgun (WGS) entry which is preliminary data.</text>
</comment>
<dbReference type="PANTHER" id="PTHR35569">
    <property type="entry name" value="CYANAMIDE HYDRATASE DDI2-RELATED"/>
    <property type="match status" value="1"/>
</dbReference>
<dbReference type="PROSITE" id="PS51831">
    <property type="entry name" value="HD"/>
    <property type="match status" value="1"/>
</dbReference>
<feature type="domain" description="HD" evidence="1">
    <location>
        <begin position="63"/>
        <end position="174"/>
    </location>
</feature>
<dbReference type="FunFam" id="1.10.3210.10:FF:000038">
    <property type="entry name" value="Cyanamide hydratase, putative"/>
    <property type="match status" value="1"/>
</dbReference>
<dbReference type="InterPro" id="IPR006674">
    <property type="entry name" value="HD_domain"/>
</dbReference>
<dbReference type="EMBL" id="JAANBB010000116">
    <property type="protein sequence ID" value="KAF7549665.1"/>
    <property type="molecule type" value="Genomic_DNA"/>
</dbReference>
<accession>A0A9P5HAM2</accession>
<dbReference type="SUPFAM" id="SSF109604">
    <property type="entry name" value="HD-domain/PDEase-like"/>
    <property type="match status" value="1"/>
</dbReference>
<dbReference type="InterPro" id="IPR017771">
    <property type="entry name" value="Cyanamide_hydratase_HD"/>
</dbReference>
<organism evidence="2 3">
    <name type="scientific">Cylindrodendrum hubeiense</name>
    <dbReference type="NCBI Taxonomy" id="595255"/>
    <lineage>
        <taxon>Eukaryota</taxon>
        <taxon>Fungi</taxon>
        <taxon>Dikarya</taxon>
        <taxon>Ascomycota</taxon>
        <taxon>Pezizomycotina</taxon>
        <taxon>Sordariomycetes</taxon>
        <taxon>Hypocreomycetidae</taxon>
        <taxon>Hypocreales</taxon>
        <taxon>Nectriaceae</taxon>
        <taxon>Cylindrodendrum</taxon>
    </lineage>
</organism>
<dbReference type="NCBIfam" id="TIGR03401">
    <property type="entry name" value="cyanamide_fam"/>
    <property type="match status" value="1"/>
</dbReference>
<dbReference type="Pfam" id="PF01966">
    <property type="entry name" value="HD"/>
    <property type="match status" value="1"/>
</dbReference>
<dbReference type="AlphaFoldDB" id="A0A9P5HAM2"/>
<dbReference type="InterPro" id="IPR003607">
    <property type="entry name" value="HD/PDEase_dom"/>
</dbReference>
<proteinExistence type="predicted"/>
<evidence type="ECO:0000313" key="3">
    <source>
        <dbReference type="Proteomes" id="UP000722485"/>
    </source>
</evidence>
<reference evidence="2" key="1">
    <citation type="submission" date="2020-03" db="EMBL/GenBank/DDBJ databases">
        <title>Draft Genome Sequence of Cylindrodendrum hubeiense.</title>
        <authorList>
            <person name="Buettner E."/>
            <person name="Kellner H."/>
        </authorList>
    </citation>
    <scope>NUCLEOTIDE SEQUENCE</scope>
    <source>
        <strain evidence="2">IHI 201604</strain>
    </source>
</reference>
<dbReference type="OrthoDB" id="409121at2759"/>
<keyword evidence="3" id="KW-1185">Reference proteome</keyword>
<dbReference type="Proteomes" id="UP000722485">
    <property type="component" value="Unassembled WGS sequence"/>
</dbReference>
<dbReference type="CDD" id="cd00077">
    <property type="entry name" value="HDc"/>
    <property type="match status" value="1"/>
</dbReference>
<evidence type="ECO:0000259" key="1">
    <source>
        <dbReference type="PROSITE" id="PS51831"/>
    </source>
</evidence>